<name>A0A3M9NA10_9BACT</name>
<feature type="chain" id="PRO_5018063269" evidence="1">
    <location>
        <begin position="24"/>
        <end position="442"/>
    </location>
</feature>
<dbReference type="Proteomes" id="UP000267223">
    <property type="component" value="Unassembled WGS sequence"/>
</dbReference>
<gene>
    <name evidence="2" type="ORF">EFY79_15530</name>
</gene>
<evidence type="ECO:0000313" key="3">
    <source>
        <dbReference type="Proteomes" id="UP000267223"/>
    </source>
</evidence>
<dbReference type="EMBL" id="RJJR01000013">
    <property type="protein sequence ID" value="RNI34581.1"/>
    <property type="molecule type" value="Genomic_DNA"/>
</dbReference>
<accession>A0A3M9NA10</accession>
<keyword evidence="3" id="KW-1185">Reference proteome</keyword>
<evidence type="ECO:0000256" key="1">
    <source>
        <dbReference type="SAM" id="SignalP"/>
    </source>
</evidence>
<sequence>MLKSAVFKLTLSFVSLLLLVAQAKSQQTDSSFQQKNDTMVLENDTVHLPPEDTIFLRPVDTLLRIKNFSPYFTLHVDSTLDYQFEINRNPVNYYWYLKNSPVGLKINKDNGDLHFKAEKSFFLSGKLKYDIQYKVRIGVQNLDDPTDHVDTTFSILFYNTDIIRSVIKPTVSNDLSIDEGDTLNFKLQCEQGSFPLESITYYCNYPIRSTTPITSCGDQFTWVAPFDFIKEDEKTKQKSLVIKFIGVDKFYNRDTAEVKVIVNQAINYPRRLMEYSKLDSTIQVYILQLKATFRELDKKIKHTKNTRTTFDLTSASTSLGGTVFSSMDSPDMKTTGKILPSVGVALVPVKEAVAPNKNDELNAASLVRNDIKRLQYLLTNNALVGDKDPEIVVKTSKMKDELQQIQLQLIDVAIVDDTRNKEELDEYFNNPKVNRKYRLKSR</sequence>
<dbReference type="AlphaFoldDB" id="A0A3M9NA10"/>
<proteinExistence type="predicted"/>
<organism evidence="2 3">
    <name type="scientific">Hanamia caeni</name>
    <dbReference type="NCBI Taxonomy" id="2294116"/>
    <lineage>
        <taxon>Bacteria</taxon>
        <taxon>Pseudomonadati</taxon>
        <taxon>Bacteroidota</taxon>
        <taxon>Chitinophagia</taxon>
        <taxon>Chitinophagales</taxon>
        <taxon>Chitinophagaceae</taxon>
        <taxon>Hanamia</taxon>
    </lineage>
</organism>
<reference evidence="2 3" key="1">
    <citation type="submission" date="2018-11" db="EMBL/GenBank/DDBJ databases">
        <title>Draft genome sequence of Ferruginibacter sp. BO-59.</title>
        <authorList>
            <person name="Im W.T."/>
        </authorList>
    </citation>
    <scope>NUCLEOTIDE SEQUENCE [LARGE SCALE GENOMIC DNA]</scope>
    <source>
        <strain evidence="2 3">BO-59</strain>
    </source>
</reference>
<comment type="caution">
    <text evidence="2">The sequence shown here is derived from an EMBL/GenBank/DDBJ whole genome shotgun (WGS) entry which is preliminary data.</text>
</comment>
<protein>
    <submittedName>
        <fullName evidence="2">Uncharacterized protein</fullName>
    </submittedName>
</protein>
<keyword evidence="1" id="KW-0732">Signal</keyword>
<feature type="signal peptide" evidence="1">
    <location>
        <begin position="1"/>
        <end position="23"/>
    </location>
</feature>
<evidence type="ECO:0000313" key="2">
    <source>
        <dbReference type="EMBL" id="RNI34581.1"/>
    </source>
</evidence>